<evidence type="ECO:0000313" key="2">
    <source>
        <dbReference type="Proteomes" id="UP000799755"/>
    </source>
</evidence>
<proteinExistence type="predicted"/>
<feature type="non-terminal residue" evidence="1">
    <location>
        <position position="121"/>
    </location>
</feature>
<sequence length="121" mass="13083">IASDSRRIAILTRRDSTDMRIIAAVTLIFLPGTFVATVFSTGLFDWTPNTQSTGGDEGGGGGGSGGRSGILSKYIWVYFMLTGVLTFVVLVAWVLFSWNQNRKMMRQFGLDPEKGAEPGDG</sequence>
<accession>A0ACB6QZJ5</accession>
<evidence type="ECO:0000313" key="1">
    <source>
        <dbReference type="EMBL" id="KAF2471517.1"/>
    </source>
</evidence>
<protein>
    <submittedName>
        <fullName evidence="1">Uncharacterized protein</fullName>
    </submittedName>
</protein>
<gene>
    <name evidence="1" type="ORF">BDR25DRAFT_155301</name>
</gene>
<keyword evidence="2" id="KW-1185">Reference proteome</keyword>
<name>A0ACB6QZJ5_9PLEO</name>
<reference evidence="1" key="1">
    <citation type="journal article" date="2020" name="Stud. Mycol.">
        <title>101 Dothideomycetes genomes: a test case for predicting lifestyles and emergence of pathogens.</title>
        <authorList>
            <person name="Haridas S."/>
            <person name="Albert R."/>
            <person name="Binder M."/>
            <person name="Bloem J."/>
            <person name="Labutti K."/>
            <person name="Salamov A."/>
            <person name="Andreopoulos B."/>
            <person name="Baker S."/>
            <person name="Barry K."/>
            <person name="Bills G."/>
            <person name="Bluhm B."/>
            <person name="Cannon C."/>
            <person name="Castanera R."/>
            <person name="Culley D."/>
            <person name="Daum C."/>
            <person name="Ezra D."/>
            <person name="Gonzalez J."/>
            <person name="Henrissat B."/>
            <person name="Kuo A."/>
            <person name="Liang C."/>
            <person name="Lipzen A."/>
            <person name="Lutzoni F."/>
            <person name="Magnuson J."/>
            <person name="Mondo S."/>
            <person name="Nolan M."/>
            <person name="Ohm R."/>
            <person name="Pangilinan J."/>
            <person name="Park H.-J."/>
            <person name="Ramirez L."/>
            <person name="Alfaro M."/>
            <person name="Sun H."/>
            <person name="Tritt A."/>
            <person name="Yoshinaga Y."/>
            <person name="Zwiers L.-H."/>
            <person name="Turgeon B."/>
            <person name="Goodwin S."/>
            <person name="Spatafora J."/>
            <person name="Crous P."/>
            <person name="Grigoriev I."/>
        </authorList>
    </citation>
    <scope>NUCLEOTIDE SEQUENCE</scope>
    <source>
        <strain evidence="1">ATCC 200398</strain>
    </source>
</reference>
<dbReference type="EMBL" id="MU003504">
    <property type="protein sequence ID" value="KAF2471517.1"/>
    <property type="molecule type" value="Genomic_DNA"/>
</dbReference>
<comment type="caution">
    <text evidence="1">The sequence shown here is derived from an EMBL/GenBank/DDBJ whole genome shotgun (WGS) entry which is preliminary data.</text>
</comment>
<feature type="non-terminal residue" evidence="1">
    <location>
        <position position="1"/>
    </location>
</feature>
<organism evidence="1 2">
    <name type="scientific">Lindgomyces ingoldianus</name>
    <dbReference type="NCBI Taxonomy" id="673940"/>
    <lineage>
        <taxon>Eukaryota</taxon>
        <taxon>Fungi</taxon>
        <taxon>Dikarya</taxon>
        <taxon>Ascomycota</taxon>
        <taxon>Pezizomycotina</taxon>
        <taxon>Dothideomycetes</taxon>
        <taxon>Pleosporomycetidae</taxon>
        <taxon>Pleosporales</taxon>
        <taxon>Lindgomycetaceae</taxon>
        <taxon>Lindgomyces</taxon>
    </lineage>
</organism>
<dbReference type="Proteomes" id="UP000799755">
    <property type="component" value="Unassembled WGS sequence"/>
</dbReference>